<dbReference type="OMA" id="THEVWHL"/>
<dbReference type="Proteomes" id="UP000030848">
    <property type="component" value="Unassembled WGS sequence"/>
</dbReference>
<evidence type="ECO:0000313" key="7">
    <source>
        <dbReference type="EMBL" id="KHF44078.1"/>
    </source>
</evidence>
<evidence type="ECO:0000256" key="4">
    <source>
        <dbReference type="ARBA" id="ARBA00023235"/>
    </source>
</evidence>
<evidence type="ECO:0000256" key="2">
    <source>
        <dbReference type="ARBA" id="ARBA00005297"/>
    </source>
</evidence>
<evidence type="ECO:0000256" key="1">
    <source>
        <dbReference type="ARBA" id="ARBA00000799"/>
    </source>
</evidence>
<comment type="catalytic activity">
    <reaction evidence="1">
        <text>chorismate = isochorismate</text>
        <dbReference type="Rhea" id="RHEA:18985"/>
        <dbReference type="ChEBI" id="CHEBI:29748"/>
        <dbReference type="ChEBI" id="CHEBI:29780"/>
        <dbReference type="EC" id="5.4.4.2"/>
    </reaction>
</comment>
<dbReference type="SUPFAM" id="SSF56322">
    <property type="entry name" value="ADC synthase"/>
    <property type="match status" value="1"/>
</dbReference>
<evidence type="ECO:0000259" key="6">
    <source>
        <dbReference type="Pfam" id="PF00425"/>
    </source>
</evidence>
<proteinExistence type="inferred from homology"/>
<dbReference type="InterPro" id="IPR005801">
    <property type="entry name" value="ADC_synthase"/>
</dbReference>
<evidence type="ECO:0000256" key="3">
    <source>
        <dbReference type="ARBA" id="ARBA00012824"/>
    </source>
</evidence>
<reference evidence="7 8" key="1">
    <citation type="submission" date="2014-10" db="EMBL/GenBank/DDBJ databases">
        <title>Genome sequence of Micropolyspora internatus JCM3315.</title>
        <authorList>
            <person name="Shin S.-K."/>
            <person name="Yi H."/>
        </authorList>
    </citation>
    <scope>NUCLEOTIDE SEQUENCE [LARGE SCALE GENOMIC DNA]</scope>
    <source>
        <strain evidence="7 8">JCM 3315</strain>
    </source>
</reference>
<dbReference type="OrthoDB" id="9806579at2"/>
<evidence type="ECO:0000313" key="8">
    <source>
        <dbReference type="Proteomes" id="UP000030848"/>
    </source>
</evidence>
<dbReference type="Pfam" id="PF00425">
    <property type="entry name" value="Chorismate_bind"/>
    <property type="match status" value="1"/>
</dbReference>
<accession>A0A837DB10</accession>
<comment type="similarity">
    <text evidence="2">Belongs to the isochorismate synthase family.</text>
</comment>
<dbReference type="InterPro" id="IPR004561">
    <property type="entry name" value="IsoChor_synthase"/>
</dbReference>
<organism evidence="7 8">
    <name type="scientific">Saccharomonospora viridis</name>
    <dbReference type="NCBI Taxonomy" id="1852"/>
    <lineage>
        <taxon>Bacteria</taxon>
        <taxon>Bacillati</taxon>
        <taxon>Actinomycetota</taxon>
        <taxon>Actinomycetes</taxon>
        <taxon>Pseudonocardiales</taxon>
        <taxon>Pseudonocardiaceae</taxon>
        <taxon>Saccharomonospora</taxon>
    </lineage>
</organism>
<dbReference type="GO" id="GO:0009697">
    <property type="term" value="P:salicylic acid biosynthetic process"/>
    <property type="evidence" value="ECO:0007669"/>
    <property type="project" value="TreeGrafter"/>
</dbReference>
<dbReference type="RefSeq" id="WP_015787597.1">
    <property type="nucleotide sequence ID" value="NZ_CALJZO010000087.1"/>
</dbReference>
<comment type="caution">
    <text evidence="7">The sequence shown here is derived from an EMBL/GenBank/DDBJ whole genome shotgun (WGS) entry which is preliminary data.</text>
</comment>
<dbReference type="AlphaFoldDB" id="A0A837DB10"/>
<sequence length="383" mass="41078">MTGPSPLRLLSDYRRGDFFLATAERTLLGTGALATVCDADESVLAERVRDTLDDVSTDGPPLAVGVLPFHSTAATPGRLVVPTRTRFGRAVHPEAAALPRRTIDAPVAVRPVPDPVDHMDAVTAAVTALAERGLRKVVLARALDIEFDAPVRPEAILHNLVKDHDRGYTFAAELPAGKTLVGSSPELLLSRRGRHVVSYPHAGSMPRSTDPEIDERNARTLLASRKDHLEHAVLTEAVVQTLRPYCTRLHVPPRPELVATPTVWHLGTTITGELADPDATALHLAAALHPTPAICGTPTSSARRLATELEGFDRGYYAGAVGWVDAKGDGEWAVSIRCAEVAKQSLRLYAGGGIMPESDPKTELEETSAKFATLLRAMGLPQE</sequence>
<feature type="domain" description="Chorismate-utilising enzyme C-terminal" evidence="6">
    <location>
        <begin position="117"/>
        <end position="370"/>
    </location>
</feature>
<keyword evidence="4 7" id="KW-0413">Isomerase</keyword>
<dbReference type="Gene3D" id="3.60.120.10">
    <property type="entry name" value="Anthranilate synthase"/>
    <property type="match status" value="1"/>
</dbReference>
<dbReference type="PANTHER" id="PTHR42839:SF2">
    <property type="entry name" value="ISOCHORISMATE SYNTHASE ENTC"/>
    <property type="match status" value="1"/>
</dbReference>
<dbReference type="EC" id="5.4.4.2" evidence="3"/>
<gene>
    <name evidence="7" type="ORF">MINT15_09600</name>
</gene>
<dbReference type="PANTHER" id="PTHR42839">
    <property type="entry name" value="ISOCHORISMATE SYNTHASE ENTC"/>
    <property type="match status" value="1"/>
</dbReference>
<name>A0A837DB10_9PSEU</name>
<dbReference type="GO" id="GO:0008909">
    <property type="term" value="F:isochorismate synthase activity"/>
    <property type="evidence" value="ECO:0007669"/>
    <property type="project" value="UniProtKB-EC"/>
</dbReference>
<protein>
    <recommendedName>
        <fullName evidence="3">isochorismate synthase</fullName>
        <ecNumber evidence="3">5.4.4.2</ecNumber>
    </recommendedName>
    <alternativeName>
        <fullName evidence="5">Isochorismate mutase</fullName>
    </alternativeName>
</protein>
<dbReference type="NCBIfam" id="TIGR00543">
    <property type="entry name" value="isochor_syn"/>
    <property type="match status" value="1"/>
</dbReference>
<dbReference type="InterPro" id="IPR015890">
    <property type="entry name" value="Chorismate_C"/>
</dbReference>
<evidence type="ECO:0000256" key="5">
    <source>
        <dbReference type="ARBA" id="ARBA00041564"/>
    </source>
</evidence>
<dbReference type="EMBL" id="JRZE01000003">
    <property type="protein sequence ID" value="KHF44078.1"/>
    <property type="molecule type" value="Genomic_DNA"/>
</dbReference>